<name>A0A372MFC0_9SPIR</name>
<protein>
    <submittedName>
        <fullName evidence="5">Mannitol dehydrogenase family protein</fullName>
    </submittedName>
</protein>
<keyword evidence="2" id="KW-0520">NAD</keyword>
<dbReference type="Pfam" id="PF08125">
    <property type="entry name" value="Mannitol_dh_C"/>
    <property type="match status" value="1"/>
</dbReference>
<dbReference type="GO" id="GO:0019594">
    <property type="term" value="P:mannitol metabolic process"/>
    <property type="evidence" value="ECO:0007669"/>
    <property type="project" value="InterPro"/>
</dbReference>
<proteinExistence type="predicted"/>
<evidence type="ECO:0000259" key="3">
    <source>
        <dbReference type="Pfam" id="PF01232"/>
    </source>
</evidence>
<evidence type="ECO:0000313" key="5">
    <source>
        <dbReference type="EMBL" id="RFU94088.1"/>
    </source>
</evidence>
<sequence>MHEERIKMTNLNLNTYKGLEDSVEVPVYDPTALVPSIVHLGLGHFHRSHFCYFLHRLLQQGRTNWGIEEVDLLASATKERAEKQDYLYTLCSKDPQGGEKACIIGCIRGYTEGWKYPERVTELIARNQTKLITLTITEKGYCYDAENQSLDWMHPSIVHDLAHPATPQSAIGHIALALCTRKDPLTIASCDNMPSNGKVLYRCIKQYCEQVFPEVLPFLEQSVSFPLSMVDRITPNTTEADTAHIAETYGYQDAWSVVSEDFLQWVIEPEGLEGLPDFSKAGAIVTGEVESYEMMKIRLLNGSHSALAYPAYLLGYRQVDEAMRDEYLRKFIRECYMQEVGKSIPSIDGFDQEAYKDQLIARFQNRSIKDTILRLAQDGSKKFTNALIPALQYALRNHLPLGSMVLALVFWIHFLETADPSVIDDGQKQELLSAASVIESEPQQFFSLIGISVEQGSALKQPLLTSLEHVNHNGVAAVLSTRT</sequence>
<dbReference type="InterPro" id="IPR013131">
    <property type="entry name" value="Mannitol_DH_N"/>
</dbReference>
<gene>
    <name evidence="5" type="ORF">DYP60_11715</name>
</gene>
<dbReference type="InterPro" id="IPR050988">
    <property type="entry name" value="Mannitol_DH/Oxidoreductase"/>
</dbReference>
<dbReference type="InterPro" id="IPR036291">
    <property type="entry name" value="NAD(P)-bd_dom_sf"/>
</dbReference>
<dbReference type="SUPFAM" id="SSF51735">
    <property type="entry name" value="NAD(P)-binding Rossmann-fold domains"/>
    <property type="match status" value="1"/>
</dbReference>
<evidence type="ECO:0000256" key="2">
    <source>
        <dbReference type="ARBA" id="ARBA00023027"/>
    </source>
</evidence>
<feature type="domain" description="Mannitol dehydrogenase C-terminal" evidence="4">
    <location>
        <begin position="289"/>
        <end position="448"/>
    </location>
</feature>
<dbReference type="Gene3D" id="3.40.50.720">
    <property type="entry name" value="NAD(P)-binding Rossmann-like Domain"/>
    <property type="match status" value="1"/>
</dbReference>
<dbReference type="PANTHER" id="PTHR43362:SF1">
    <property type="entry name" value="MANNITOL DEHYDROGENASE 2-RELATED"/>
    <property type="match status" value="1"/>
</dbReference>
<dbReference type="SUPFAM" id="SSF48179">
    <property type="entry name" value="6-phosphogluconate dehydrogenase C-terminal domain-like"/>
    <property type="match status" value="1"/>
</dbReference>
<dbReference type="Proteomes" id="UP000264002">
    <property type="component" value="Unassembled WGS sequence"/>
</dbReference>
<accession>A0A372MFC0</accession>
<feature type="domain" description="Mannitol dehydrogenase N-terminal" evidence="3">
    <location>
        <begin position="36"/>
        <end position="270"/>
    </location>
</feature>
<evidence type="ECO:0000256" key="1">
    <source>
        <dbReference type="ARBA" id="ARBA00023002"/>
    </source>
</evidence>
<dbReference type="GO" id="GO:0016616">
    <property type="term" value="F:oxidoreductase activity, acting on the CH-OH group of donors, NAD or NADP as acceptor"/>
    <property type="evidence" value="ECO:0007669"/>
    <property type="project" value="TreeGrafter"/>
</dbReference>
<dbReference type="PRINTS" id="PR00084">
    <property type="entry name" value="MTLDHDRGNASE"/>
</dbReference>
<organism evidence="5 6">
    <name type="scientific">Sphaerochaeta halotolerans</name>
    <dbReference type="NCBI Taxonomy" id="2293840"/>
    <lineage>
        <taxon>Bacteria</taxon>
        <taxon>Pseudomonadati</taxon>
        <taxon>Spirochaetota</taxon>
        <taxon>Spirochaetia</taxon>
        <taxon>Spirochaetales</taxon>
        <taxon>Sphaerochaetaceae</taxon>
        <taxon>Sphaerochaeta</taxon>
    </lineage>
</organism>
<dbReference type="PROSITE" id="PS00974">
    <property type="entry name" value="MANNITOL_DHGENASE"/>
    <property type="match status" value="1"/>
</dbReference>
<dbReference type="InterPro" id="IPR023027">
    <property type="entry name" value="Mannitol_DH_CS"/>
</dbReference>
<dbReference type="Pfam" id="PF01232">
    <property type="entry name" value="Mannitol_dh"/>
    <property type="match status" value="1"/>
</dbReference>
<dbReference type="InterPro" id="IPR013118">
    <property type="entry name" value="Mannitol_DH_C"/>
</dbReference>
<dbReference type="Gene3D" id="1.10.1040.10">
    <property type="entry name" value="N-(1-d-carboxylethyl)-l-norvaline Dehydrogenase, domain 2"/>
    <property type="match status" value="1"/>
</dbReference>
<evidence type="ECO:0000259" key="4">
    <source>
        <dbReference type="Pfam" id="PF08125"/>
    </source>
</evidence>
<keyword evidence="6" id="KW-1185">Reference proteome</keyword>
<dbReference type="InterPro" id="IPR000669">
    <property type="entry name" value="Mannitol_DH"/>
</dbReference>
<comment type="caution">
    <text evidence="5">The sequence shown here is derived from an EMBL/GenBank/DDBJ whole genome shotgun (WGS) entry which is preliminary data.</text>
</comment>
<reference evidence="6" key="1">
    <citation type="submission" date="2018-08" db="EMBL/GenBank/DDBJ databases">
        <authorList>
            <person name="Grouzdev D.S."/>
            <person name="Krutkina M.S."/>
        </authorList>
    </citation>
    <scope>NUCLEOTIDE SEQUENCE [LARGE SCALE GENOMIC DNA]</scope>
    <source>
        <strain evidence="6">4-11</strain>
    </source>
</reference>
<reference evidence="5 6" key="2">
    <citation type="submission" date="2018-09" db="EMBL/GenBank/DDBJ databases">
        <title>Genome of Sphaerochaeta halotolerans strain 4-11.</title>
        <authorList>
            <person name="Nazina T.N."/>
            <person name="Sokolova D.S."/>
        </authorList>
    </citation>
    <scope>NUCLEOTIDE SEQUENCE [LARGE SCALE GENOMIC DNA]</scope>
    <source>
        <strain evidence="5 6">4-11</strain>
    </source>
</reference>
<dbReference type="EMBL" id="QUWK01000013">
    <property type="protein sequence ID" value="RFU94088.1"/>
    <property type="molecule type" value="Genomic_DNA"/>
</dbReference>
<dbReference type="PANTHER" id="PTHR43362">
    <property type="entry name" value="MANNITOL DEHYDROGENASE DSF1-RELATED"/>
    <property type="match status" value="1"/>
</dbReference>
<dbReference type="InterPro" id="IPR008927">
    <property type="entry name" value="6-PGluconate_DH-like_C_sf"/>
</dbReference>
<dbReference type="AlphaFoldDB" id="A0A372MFC0"/>
<evidence type="ECO:0000313" key="6">
    <source>
        <dbReference type="Proteomes" id="UP000264002"/>
    </source>
</evidence>
<dbReference type="InterPro" id="IPR013328">
    <property type="entry name" value="6PGD_dom2"/>
</dbReference>
<keyword evidence="1" id="KW-0560">Oxidoreductase</keyword>